<dbReference type="Proteomes" id="UP000198556">
    <property type="component" value="Unassembled WGS sequence"/>
</dbReference>
<dbReference type="InterPro" id="IPR018385">
    <property type="entry name" value="C4_dicarb_anaerob_car-like"/>
</dbReference>
<reference evidence="7 8" key="1">
    <citation type="submission" date="2016-10" db="EMBL/GenBank/DDBJ databases">
        <authorList>
            <person name="de Groot N.N."/>
        </authorList>
    </citation>
    <scope>NUCLEOTIDE SEQUENCE [LARGE SCALE GENOMIC DNA]</scope>
    <source>
        <strain evidence="7 8">DSM 15827</strain>
    </source>
</reference>
<evidence type="ECO:0000256" key="6">
    <source>
        <dbReference type="SAM" id="Phobius"/>
    </source>
</evidence>
<feature type="transmembrane region" description="Helical" evidence="6">
    <location>
        <begin position="398"/>
        <end position="415"/>
    </location>
</feature>
<protein>
    <submittedName>
        <fullName evidence="7">Uncharacterized membrane protein YfcC, ion transporter superfamily</fullName>
    </submittedName>
</protein>
<dbReference type="PANTHER" id="PTHR43652">
    <property type="entry name" value="BASIC AMINO ACID ANTIPORTER YFCC-RELATED"/>
    <property type="match status" value="1"/>
</dbReference>
<evidence type="ECO:0000256" key="1">
    <source>
        <dbReference type="ARBA" id="ARBA00004651"/>
    </source>
</evidence>
<feature type="transmembrane region" description="Helical" evidence="6">
    <location>
        <begin position="275"/>
        <end position="293"/>
    </location>
</feature>
<accession>A0A1H9M2J2</accession>
<evidence type="ECO:0000256" key="2">
    <source>
        <dbReference type="ARBA" id="ARBA00022475"/>
    </source>
</evidence>
<keyword evidence="3 6" id="KW-0812">Transmembrane</keyword>
<dbReference type="STRING" id="137733.SAMN05421767_12326"/>
<dbReference type="Pfam" id="PF03606">
    <property type="entry name" value="DcuC"/>
    <property type="match status" value="1"/>
</dbReference>
<keyword evidence="5 6" id="KW-0472">Membrane</keyword>
<feature type="transmembrane region" description="Helical" evidence="6">
    <location>
        <begin position="134"/>
        <end position="152"/>
    </location>
</feature>
<feature type="transmembrane region" description="Helical" evidence="6">
    <location>
        <begin position="189"/>
        <end position="208"/>
    </location>
</feature>
<name>A0A1H9M2J2_9LACT</name>
<comment type="subcellular location">
    <subcellularLocation>
        <location evidence="1">Cell membrane</location>
        <topology evidence="1">Multi-pass membrane protein</topology>
    </subcellularLocation>
</comment>
<dbReference type="RefSeq" id="WP_089746850.1">
    <property type="nucleotide sequence ID" value="NZ_FOGF01000023.1"/>
</dbReference>
<evidence type="ECO:0000313" key="7">
    <source>
        <dbReference type="EMBL" id="SER17898.1"/>
    </source>
</evidence>
<gene>
    <name evidence="7" type="ORF">SAMN05421767_12326</name>
</gene>
<dbReference type="PANTHER" id="PTHR43652:SF6">
    <property type="entry name" value="ARGININE REPRESSOR"/>
    <property type="match status" value="1"/>
</dbReference>
<feature type="transmembrane region" description="Helical" evidence="6">
    <location>
        <begin position="214"/>
        <end position="233"/>
    </location>
</feature>
<evidence type="ECO:0000256" key="4">
    <source>
        <dbReference type="ARBA" id="ARBA00022989"/>
    </source>
</evidence>
<feature type="transmembrane region" description="Helical" evidence="6">
    <location>
        <begin position="327"/>
        <end position="347"/>
    </location>
</feature>
<feature type="transmembrane region" description="Helical" evidence="6">
    <location>
        <begin position="354"/>
        <end position="378"/>
    </location>
</feature>
<evidence type="ECO:0000256" key="3">
    <source>
        <dbReference type="ARBA" id="ARBA00022692"/>
    </source>
</evidence>
<keyword evidence="2" id="KW-1003">Cell membrane</keyword>
<feature type="transmembrane region" description="Helical" evidence="6">
    <location>
        <begin position="492"/>
        <end position="509"/>
    </location>
</feature>
<keyword evidence="8" id="KW-1185">Reference proteome</keyword>
<feature type="transmembrane region" description="Helical" evidence="6">
    <location>
        <begin position="12"/>
        <end position="33"/>
    </location>
</feature>
<evidence type="ECO:0000313" key="8">
    <source>
        <dbReference type="Proteomes" id="UP000198556"/>
    </source>
</evidence>
<feature type="transmembrane region" description="Helical" evidence="6">
    <location>
        <begin position="158"/>
        <end position="182"/>
    </location>
</feature>
<keyword evidence="4 6" id="KW-1133">Transmembrane helix</keyword>
<evidence type="ECO:0000256" key="5">
    <source>
        <dbReference type="ARBA" id="ARBA00023136"/>
    </source>
</evidence>
<dbReference type="OrthoDB" id="255482at2"/>
<organism evidence="7 8">
    <name type="scientific">Granulicatella balaenopterae</name>
    <dbReference type="NCBI Taxonomy" id="137733"/>
    <lineage>
        <taxon>Bacteria</taxon>
        <taxon>Bacillati</taxon>
        <taxon>Bacillota</taxon>
        <taxon>Bacilli</taxon>
        <taxon>Lactobacillales</taxon>
        <taxon>Carnobacteriaceae</taxon>
        <taxon>Granulicatella</taxon>
    </lineage>
</organism>
<dbReference type="InterPro" id="IPR051679">
    <property type="entry name" value="DASS-Related_Transporters"/>
</dbReference>
<dbReference type="AlphaFoldDB" id="A0A1H9M2J2"/>
<feature type="transmembrane region" description="Helical" evidence="6">
    <location>
        <begin position="99"/>
        <end position="122"/>
    </location>
</feature>
<dbReference type="EMBL" id="FOGF01000023">
    <property type="protein sequence ID" value="SER17898.1"/>
    <property type="molecule type" value="Genomic_DNA"/>
</dbReference>
<feature type="transmembrane region" description="Helical" evidence="6">
    <location>
        <begin position="460"/>
        <end position="480"/>
    </location>
</feature>
<dbReference type="GO" id="GO:0005886">
    <property type="term" value="C:plasma membrane"/>
    <property type="evidence" value="ECO:0007669"/>
    <property type="project" value="UniProtKB-SubCell"/>
</dbReference>
<sequence>MAEEKAKKGFKMPSSFTVLFIIIGLMAILTWFVPAGQYETNEEGNLVAGTYEQVEANQQGIYEVMMAPVYGMLGKDTVLEQENGDVIEVHTDGAIEVSFFILMVGGFLGVVTETGALDIGIASVVKKYHGREKMLIPILMVLFALGGTTYGMGEETMAFYPLLIPVMMSVGFDTITAVAIILVGSQIGCLASTVNPFATGVASDAANIGIAEGIGWRLVFFVVMVALSIFYVYNYASKIEKDPTASLVYSKREEDLAFFKVKETDADLNKKQKRALRLFALTFVIMVISLIPWTNFKVSIFESINNGIQNIPVLGMIFGHSLPLGEWYFPEITMLFLMMAIFVGLISDMGEERFLTVFMNGVADLMSVALICAVARGIQVIMNDGLITATILNFGENSLSGLSSGVFIILTYLFYLPLSFLIPSTSGLAGATIGIMAPLGEFANVPKHLVITAFQAASGILNLLAPTSGIVMGALALGRIDIGTWWKFMGKLAGYIVVLSIAILVIATLF</sequence>
<proteinExistence type="predicted"/>